<dbReference type="Proteomes" id="UP000234456">
    <property type="component" value="Unassembled WGS sequence"/>
</dbReference>
<dbReference type="PANTHER" id="PTHR30085:SF6">
    <property type="entry name" value="ABC TRANSPORTER GLUTAMINE-BINDING PROTEIN GLNH"/>
    <property type="match status" value="1"/>
</dbReference>
<dbReference type="AlphaFoldDB" id="A0A2N4TM91"/>
<dbReference type="GO" id="GO:0006865">
    <property type="term" value="P:amino acid transport"/>
    <property type="evidence" value="ECO:0007669"/>
    <property type="project" value="TreeGrafter"/>
</dbReference>
<dbReference type="Gene3D" id="3.40.190.10">
    <property type="entry name" value="Periplasmic binding protein-like II"/>
    <property type="match status" value="2"/>
</dbReference>
<dbReference type="EMBL" id="PKQE01000005">
    <property type="protein sequence ID" value="PLC40789.1"/>
    <property type="molecule type" value="Genomic_DNA"/>
</dbReference>
<dbReference type="GO" id="GO:0005576">
    <property type="term" value="C:extracellular region"/>
    <property type="evidence" value="ECO:0007669"/>
    <property type="project" value="TreeGrafter"/>
</dbReference>
<feature type="domain" description="Solute-binding protein family 3/N-terminal" evidence="5">
    <location>
        <begin position="37"/>
        <end position="261"/>
    </location>
</feature>
<organism evidence="6 7">
    <name type="scientific">Ralstonia pickettii</name>
    <name type="common">Burkholderia pickettii</name>
    <dbReference type="NCBI Taxonomy" id="329"/>
    <lineage>
        <taxon>Bacteria</taxon>
        <taxon>Pseudomonadati</taxon>
        <taxon>Pseudomonadota</taxon>
        <taxon>Betaproteobacteria</taxon>
        <taxon>Burkholderiales</taxon>
        <taxon>Burkholderiaceae</taxon>
        <taxon>Ralstonia</taxon>
    </lineage>
</organism>
<dbReference type="SUPFAM" id="SSF53850">
    <property type="entry name" value="Periplasmic binding protein-like II"/>
    <property type="match status" value="1"/>
</dbReference>
<name>A0A2N4TM91_RALPI</name>
<comment type="caution">
    <text evidence="6">The sequence shown here is derived from an EMBL/GenBank/DDBJ whole genome shotgun (WGS) entry which is preliminary data.</text>
</comment>
<dbReference type="Pfam" id="PF00497">
    <property type="entry name" value="SBP_bac_3"/>
    <property type="match status" value="1"/>
</dbReference>
<evidence type="ECO:0000256" key="2">
    <source>
        <dbReference type="ARBA" id="ARBA00022448"/>
    </source>
</evidence>
<keyword evidence="3 4" id="KW-0732">Signal</keyword>
<evidence type="ECO:0000259" key="5">
    <source>
        <dbReference type="SMART" id="SM00062"/>
    </source>
</evidence>
<dbReference type="OrthoDB" id="9777941at2"/>
<feature type="chain" id="PRO_5014943806" evidence="4">
    <location>
        <begin position="27"/>
        <end position="278"/>
    </location>
</feature>
<feature type="signal peptide" evidence="4">
    <location>
        <begin position="1"/>
        <end position="26"/>
    </location>
</feature>
<protein>
    <submittedName>
        <fullName evidence="6">ABC transporter substrate-binding protein</fullName>
    </submittedName>
</protein>
<dbReference type="InterPro" id="IPR051455">
    <property type="entry name" value="Bact_solute-bind_prot3"/>
</dbReference>
<dbReference type="RefSeq" id="WP_102067052.1">
    <property type="nucleotide sequence ID" value="NZ_PKQE01000005.1"/>
</dbReference>
<evidence type="ECO:0000256" key="3">
    <source>
        <dbReference type="ARBA" id="ARBA00022729"/>
    </source>
</evidence>
<comment type="similarity">
    <text evidence="1">Belongs to the bacterial solute-binding protein 3 family.</text>
</comment>
<evidence type="ECO:0000313" key="6">
    <source>
        <dbReference type="EMBL" id="PLC40789.1"/>
    </source>
</evidence>
<dbReference type="SMART" id="SM00062">
    <property type="entry name" value="PBPb"/>
    <property type="match status" value="1"/>
</dbReference>
<dbReference type="InterPro" id="IPR001638">
    <property type="entry name" value="Solute-binding_3/MltF_N"/>
</dbReference>
<sequence length="278" mass="30030">MWVWKWAQAAATLTLGTLGVASVAHADALADIKSRGTLVCGTQNASEPYAFPDAATRQIVGFDVDVCSALAKGLGVKLEHRALSTDARIPELKTHRVDVLAAAVAWMPARAAQVDFSNQYFVAPIRVLVRADSPIQTLDQLANKKIAASEGSSSAAVSVTRLPDSRLLTFHDISSAYLALQQGKVDGLVAGQLVLARFANEAAQKGGQQYRLLNAPVYEERWGVVMNKNEPALMAAVNKVLADYDQSSGLQTSFDKWLGAKSVYKFSRDYKVEPIKPQ</sequence>
<dbReference type="GO" id="GO:0030288">
    <property type="term" value="C:outer membrane-bounded periplasmic space"/>
    <property type="evidence" value="ECO:0007669"/>
    <property type="project" value="TreeGrafter"/>
</dbReference>
<dbReference type="PANTHER" id="PTHR30085">
    <property type="entry name" value="AMINO ACID ABC TRANSPORTER PERMEASE"/>
    <property type="match status" value="1"/>
</dbReference>
<gene>
    <name evidence="6" type="ORF">C0Q88_20285</name>
</gene>
<keyword evidence="2" id="KW-0813">Transport</keyword>
<evidence type="ECO:0000256" key="1">
    <source>
        <dbReference type="ARBA" id="ARBA00010333"/>
    </source>
</evidence>
<proteinExistence type="inferred from homology"/>
<accession>A0A2N4TM91</accession>
<evidence type="ECO:0000313" key="7">
    <source>
        <dbReference type="Proteomes" id="UP000234456"/>
    </source>
</evidence>
<reference evidence="6 7" key="1">
    <citation type="submission" date="2017-12" db="EMBL/GenBank/DDBJ databases">
        <title>Draft genome sequence of Ralstonia pickettii 52.</title>
        <authorList>
            <person name="Zheng B."/>
        </authorList>
    </citation>
    <scope>NUCLEOTIDE SEQUENCE [LARGE SCALE GENOMIC DNA]</scope>
    <source>
        <strain evidence="6 7">52</strain>
    </source>
</reference>
<evidence type="ECO:0000256" key="4">
    <source>
        <dbReference type="SAM" id="SignalP"/>
    </source>
</evidence>